<keyword evidence="4" id="KW-1185">Reference proteome</keyword>
<evidence type="ECO:0000313" key="3">
    <source>
        <dbReference type="EMBL" id="ASJ70380.1"/>
    </source>
</evidence>
<dbReference type="KEGG" id="gai:IMCC3135_01305"/>
<protein>
    <recommendedName>
        <fullName evidence="5">Lipoprotein</fullName>
    </recommendedName>
</protein>
<evidence type="ECO:0000256" key="1">
    <source>
        <dbReference type="SAM" id="MobiDB-lite"/>
    </source>
</evidence>
<sequence>MTSLTSKFNKFAITLMFSAVLASGCSSSDNSNTESLPDGTSTETEGASGNDTTGTIDDATVGTTDGTVDNTPNTEGVELEVRDKYHDDNISEAFEALNYISGYYESILPKERPYNEESDFYQAPTEELGYVGITQAIRIDIDASGTGSYSDTYERQELANVHVENQVATRTNTGNSIKWSGTDEWSDDSAGLTTNTTFTIESSLLDTGYRQQTAVIESQSRGYGGYDGTMNLSYTLDGAVIDSSSKCEAISGTLNYSHTASSGTTTIAKAAEDQFWKVTNTENGLILDEYLVRTLGADLYCDFGDF</sequence>
<accession>A0A2Z2NNG9</accession>
<dbReference type="PROSITE" id="PS51257">
    <property type="entry name" value="PROKAR_LIPOPROTEIN"/>
    <property type="match status" value="1"/>
</dbReference>
<dbReference type="RefSeq" id="WP_088915929.1">
    <property type="nucleotide sequence ID" value="NZ_CP018632.1"/>
</dbReference>
<dbReference type="AlphaFoldDB" id="A0A2Z2NNG9"/>
<name>A0A2Z2NNG9_9GAMM</name>
<evidence type="ECO:0000313" key="4">
    <source>
        <dbReference type="Proteomes" id="UP000250079"/>
    </source>
</evidence>
<dbReference type="EMBL" id="CP018632">
    <property type="protein sequence ID" value="ASJ70380.1"/>
    <property type="molecule type" value="Genomic_DNA"/>
</dbReference>
<dbReference type="Proteomes" id="UP000250079">
    <property type="component" value="Chromosome"/>
</dbReference>
<evidence type="ECO:0000256" key="2">
    <source>
        <dbReference type="SAM" id="SignalP"/>
    </source>
</evidence>
<feature type="region of interest" description="Disordered" evidence="1">
    <location>
        <begin position="27"/>
        <end position="74"/>
    </location>
</feature>
<feature type="signal peptide" evidence="2">
    <location>
        <begin position="1"/>
        <end position="22"/>
    </location>
</feature>
<evidence type="ECO:0008006" key="5">
    <source>
        <dbReference type="Google" id="ProtNLM"/>
    </source>
</evidence>
<feature type="compositionally biased region" description="Low complexity" evidence="1">
    <location>
        <begin position="51"/>
        <end position="74"/>
    </location>
</feature>
<feature type="compositionally biased region" description="Polar residues" evidence="1">
    <location>
        <begin position="27"/>
        <end position="50"/>
    </location>
</feature>
<organism evidence="3 4">
    <name type="scientific">Granulosicoccus antarcticus IMCC3135</name>
    <dbReference type="NCBI Taxonomy" id="1192854"/>
    <lineage>
        <taxon>Bacteria</taxon>
        <taxon>Pseudomonadati</taxon>
        <taxon>Pseudomonadota</taxon>
        <taxon>Gammaproteobacteria</taxon>
        <taxon>Chromatiales</taxon>
        <taxon>Granulosicoccaceae</taxon>
        <taxon>Granulosicoccus</taxon>
    </lineage>
</organism>
<reference evidence="3 4" key="1">
    <citation type="submission" date="2016-12" db="EMBL/GenBank/DDBJ databases">
        <authorList>
            <person name="Song W.-J."/>
            <person name="Kurnit D.M."/>
        </authorList>
    </citation>
    <scope>NUCLEOTIDE SEQUENCE [LARGE SCALE GENOMIC DNA]</scope>
    <source>
        <strain evidence="3 4">IMCC3135</strain>
    </source>
</reference>
<keyword evidence="2" id="KW-0732">Signal</keyword>
<gene>
    <name evidence="3" type="ORF">IMCC3135_01305</name>
</gene>
<proteinExistence type="predicted"/>
<feature type="chain" id="PRO_5016370443" description="Lipoprotein" evidence="2">
    <location>
        <begin position="23"/>
        <end position="306"/>
    </location>
</feature>